<reference evidence="2" key="1">
    <citation type="submission" date="2016-11" db="UniProtKB">
        <authorList>
            <consortium name="WormBaseParasite"/>
        </authorList>
    </citation>
    <scope>IDENTIFICATION</scope>
</reference>
<evidence type="ECO:0000313" key="1">
    <source>
        <dbReference type="Proteomes" id="UP000095287"/>
    </source>
</evidence>
<dbReference type="AlphaFoldDB" id="A0A1I7ZFQ1"/>
<proteinExistence type="predicted"/>
<name>A0A1I7ZFQ1_9BILA</name>
<protein>
    <submittedName>
        <fullName evidence="2">NR LBD domain-containing protein</fullName>
    </submittedName>
</protein>
<dbReference type="Proteomes" id="UP000095287">
    <property type="component" value="Unplaced"/>
</dbReference>
<organism evidence="1 2">
    <name type="scientific">Steinernema glaseri</name>
    <dbReference type="NCBI Taxonomy" id="37863"/>
    <lineage>
        <taxon>Eukaryota</taxon>
        <taxon>Metazoa</taxon>
        <taxon>Ecdysozoa</taxon>
        <taxon>Nematoda</taxon>
        <taxon>Chromadorea</taxon>
        <taxon>Rhabditida</taxon>
        <taxon>Tylenchina</taxon>
        <taxon>Panagrolaimomorpha</taxon>
        <taxon>Strongyloidoidea</taxon>
        <taxon>Steinernematidae</taxon>
        <taxon>Steinernema</taxon>
    </lineage>
</organism>
<dbReference type="WBParaSite" id="L893_g25723.t1">
    <property type="protein sequence ID" value="L893_g25723.t1"/>
    <property type="gene ID" value="L893_g25723"/>
</dbReference>
<evidence type="ECO:0000313" key="2">
    <source>
        <dbReference type="WBParaSite" id="L893_g25723.t1"/>
    </source>
</evidence>
<sequence>MPITSLLDLEGKRRRQVYKQMSMILLALALDMDFSSEENETLLDDELDSSEIATWYRLQCWLSPEAHTIRIHDGRDLESLDKRQIALLMIRFALLRV</sequence>
<accession>A0A1I7ZFQ1</accession>
<keyword evidence="1" id="KW-1185">Reference proteome</keyword>